<name>A0A364Y6U0_9BACT</name>
<dbReference type="Pfam" id="PF13102">
    <property type="entry name" value="Phage_int_SAM_5"/>
    <property type="match status" value="1"/>
</dbReference>
<dbReference type="OrthoDB" id="9806835at2"/>
<dbReference type="Gene3D" id="1.10.443.10">
    <property type="entry name" value="Intergrase catalytic core"/>
    <property type="match status" value="1"/>
</dbReference>
<dbReference type="SUPFAM" id="SSF56349">
    <property type="entry name" value="DNA breaking-rejoining enzymes"/>
    <property type="match status" value="1"/>
</dbReference>
<evidence type="ECO:0000313" key="5">
    <source>
        <dbReference type="EMBL" id="RAW01981.1"/>
    </source>
</evidence>
<comment type="similarity">
    <text evidence="1">Belongs to the 'phage' integrase family.</text>
</comment>
<keyword evidence="2" id="KW-0238">DNA-binding</keyword>
<reference evidence="5 6" key="1">
    <citation type="submission" date="2018-06" db="EMBL/GenBank/DDBJ databases">
        <title>Chryseolinea flavus sp. nov., a member of the phylum Bacteroidetes isolated from soil.</title>
        <authorList>
            <person name="Li Y."/>
            <person name="Wang J."/>
        </authorList>
    </citation>
    <scope>NUCLEOTIDE SEQUENCE [LARGE SCALE GENOMIC DNA]</scope>
    <source>
        <strain evidence="5 6">SDU1-6</strain>
    </source>
</reference>
<evidence type="ECO:0000256" key="1">
    <source>
        <dbReference type="ARBA" id="ARBA00008857"/>
    </source>
</evidence>
<dbReference type="InterPro" id="IPR025269">
    <property type="entry name" value="SAM-like_dom"/>
</dbReference>
<proteinExistence type="inferred from homology"/>
<dbReference type="PROSITE" id="PS51898">
    <property type="entry name" value="TYR_RECOMBINASE"/>
    <property type="match status" value="1"/>
</dbReference>
<sequence>MSRKRNADLNRKEPVRLRQRRIKNGGYSLYLDTYWNGKRSYDFLKLYLNPPTDDLAIIENKTTLELAKQIKYKRILELQTGLHGSAVVKPRPKFRDFFAELASEKIRFDNNAGNWASAFKHVLVFLGDENPTIQEIDDIWLEEFRAYLLEVDKRSDKPRLSSSTALSYFNRVRTALTTAYERRIIERNPANLARPIRAENAMREFLTLNEVKRLVETKCDQPVLKDAFLFCVLTGLRWSDIAHLTWEEVKGNTVDGWYLHFKQRKTKLFHILPITQQAKEILGERLQSDLPIFSGLKYSSKTSIELCRWAIAAGVAKRITFHSARHTHATLLLSHGVDIYTVSKLLGHKHVVSTERYAHMTDKLKIKAIRTLTSLKVK</sequence>
<dbReference type="InterPro" id="IPR002104">
    <property type="entry name" value="Integrase_catalytic"/>
</dbReference>
<comment type="caution">
    <text evidence="5">The sequence shown here is derived from an EMBL/GenBank/DDBJ whole genome shotgun (WGS) entry which is preliminary data.</text>
</comment>
<dbReference type="PANTHER" id="PTHR30349">
    <property type="entry name" value="PHAGE INTEGRASE-RELATED"/>
    <property type="match status" value="1"/>
</dbReference>
<feature type="domain" description="Tyr recombinase" evidence="4">
    <location>
        <begin position="201"/>
        <end position="370"/>
    </location>
</feature>
<dbReference type="InterPro" id="IPR035386">
    <property type="entry name" value="Arm-DNA-bind_5"/>
</dbReference>
<dbReference type="CDD" id="cd01185">
    <property type="entry name" value="INTN1_C_like"/>
    <property type="match status" value="1"/>
</dbReference>
<evidence type="ECO:0000256" key="3">
    <source>
        <dbReference type="ARBA" id="ARBA00023172"/>
    </source>
</evidence>
<dbReference type="EMBL" id="QMFY01000002">
    <property type="protein sequence ID" value="RAW01981.1"/>
    <property type="molecule type" value="Genomic_DNA"/>
</dbReference>
<dbReference type="GO" id="GO:0003677">
    <property type="term" value="F:DNA binding"/>
    <property type="evidence" value="ECO:0007669"/>
    <property type="project" value="UniProtKB-KW"/>
</dbReference>
<dbReference type="InterPro" id="IPR010998">
    <property type="entry name" value="Integrase_recombinase_N"/>
</dbReference>
<accession>A0A364Y6U0</accession>
<dbReference type="InterPro" id="IPR011010">
    <property type="entry name" value="DNA_brk_join_enz"/>
</dbReference>
<dbReference type="Pfam" id="PF00589">
    <property type="entry name" value="Phage_integrase"/>
    <property type="match status" value="1"/>
</dbReference>
<dbReference type="Pfam" id="PF17293">
    <property type="entry name" value="Arm-DNA-bind_5"/>
    <property type="match status" value="1"/>
</dbReference>
<dbReference type="PANTHER" id="PTHR30349:SF64">
    <property type="entry name" value="PROPHAGE INTEGRASE INTD-RELATED"/>
    <property type="match status" value="1"/>
</dbReference>
<evidence type="ECO:0000256" key="2">
    <source>
        <dbReference type="ARBA" id="ARBA00023125"/>
    </source>
</evidence>
<dbReference type="GO" id="GO:0006310">
    <property type="term" value="P:DNA recombination"/>
    <property type="evidence" value="ECO:0007669"/>
    <property type="project" value="UniProtKB-KW"/>
</dbReference>
<dbReference type="Proteomes" id="UP000251889">
    <property type="component" value="Unassembled WGS sequence"/>
</dbReference>
<dbReference type="Gene3D" id="1.10.150.130">
    <property type="match status" value="1"/>
</dbReference>
<keyword evidence="6" id="KW-1185">Reference proteome</keyword>
<dbReference type="InterPro" id="IPR013762">
    <property type="entry name" value="Integrase-like_cat_sf"/>
</dbReference>
<organism evidence="5 6">
    <name type="scientific">Pseudochryseolinea flava</name>
    <dbReference type="NCBI Taxonomy" id="2059302"/>
    <lineage>
        <taxon>Bacteria</taxon>
        <taxon>Pseudomonadati</taxon>
        <taxon>Bacteroidota</taxon>
        <taxon>Cytophagia</taxon>
        <taxon>Cytophagales</taxon>
        <taxon>Fulvivirgaceae</taxon>
        <taxon>Pseudochryseolinea</taxon>
    </lineage>
</organism>
<dbReference type="GO" id="GO:0015074">
    <property type="term" value="P:DNA integration"/>
    <property type="evidence" value="ECO:0007669"/>
    <property type="project" value="InterPro"/>
</dbReference>
<evidence type="ECO:0000259" key="4">
    <source>
        <dbReference type="PROSITE" id="PS51898"/>
    </source>
</evidence>
<gene>
    <name evidence="5" type="ORF">DQQ10_05325</name>
</gene>
<evidence type="ECO:0000313" key="6">
    <source>
        <dbReference type="Proteomes" id="UP000251889"/>
    </source>
</evidence>
<dbReference type="RefSeq" id="WP_112745806.1">
    <property type="nucleotide sequence ID" value="NZ_QMFY01000002.1"/>
</dbReference>
<dbReference type="InterPro" id="IPR050090">
    <property type="entry name" value="Tyrosine_recombinase_XerCD"/>
</dbReference>
<dbReference type="AlphaFoldDB" id="A0A364Y6U0"/>
<keyword evidence="3" id="KW-0233">DNA recombination</keyword>
<protein>
    <submittedName>
        <fullName evidence="5">Site-specific integrase</fullName>
    </submittedName>
</protein>